<proteinExistence type="predicted"/>
<comment type="caution">
    <text evidence="8">The sequence shown here is derived from an EMBL/GenBank/DDBJ whole genome shotgun (WGS) entry which is preliminary data.</text>
</comment>
<feature type="transmembrane region" description="Helical" evidence="6">
    <location>
        <begin position="251"/>
        <end position="270"/>
    </location>
</feature>
<comment type="subcellular location">
    <subcellularLocation>
        <location evidence="1">Cell membrane</location>
        <topology evidence="1">Multi-pass membrane protein</topology>
    </subcellularLocation>
</comment>
<dbReference type="Pfam" id="PF00482">
    <property type="entry name" value="T2SSF"/>
    <property type="match status" value="1"/>
</dbReference>
<dbReference type="InterPro" id="IPR042094">
    <property type="entry name" value="T2SS_GspF_sf"/>
</dbReference>
<keyword evidence="4 6" id="KW-1133">Transmembrane helix</keyword>
<accession>A0A841DN75</accession>
<keyword evidence="3 6" id="KW-0812">Transmembrane</keyword>
<keyword evidence="5 6" id="KW-0472">Membrane</keyword>
<protein>
    <submittedName>
        <fullName evidence="8">Flp pilus assembly protein TadB</fullName>
    </submittedName>
</protein>
<feature type="transmembrane region" description="Helical" evidence="6">
    <location>
        <begin position="76"/>
        <end position="94"/>
    </location>
</feature>
<organism evidence="8 9">
    <name type="scientific">Kribbella solani</name>
    <dbReference type="NCBI Taxonomy" id="236067"/>
    <lineage>
        <taxon>Bacteria</taxon>
        <taxon>Bacillati</taxon>
        <taxon>Actinomycetota</taxon>
        <taxon>Actinomycetes</taxon>
        <taxon>Propionibacteriales</taxon>
        <taxon>Kribbellaceae</taxon>
        <taxon>Kribbella</taxon>
    </lineage>
</organism>
<evidence type="ECO:0000256" key="2">
    <source>
        <dbReference type="ARBA" id="ARBA00022475"/>
    </source>
</evidence>
<evidence type="ECO:0000313" key="8">
    <source>
        <dbReference type="EMBL" id="MBB5979992.1"/>
    </source>
</evidence>
<evidence type="ECO:0000256" key="4">
    <source>
        <dbReference type="ARBA" id="ARBA00022989"/>
    </source>
</evidence>
<sequence length="298" mass="31787">MGIVNPSFTLVLIVIAGAVAGGALLVLILALVPREESAELKPPSSLLAAMKRAGIRLPIAIGVGLLLLLLTRWPVAAIAGGVLVFAWPLLFGGAQEERIAIARLEGVATWTESLRDTVAGAVGLEQAIPATAHAASPAIAKELSALADRLRVRVPLGQALQRFADEMDDSSVDLIVATLILNSKLRGPGLRDVLTSLADSARAALDMRQRVSAGRRSTRRSVRIVIGVALAFVFGLSIFNRTYVQPYSSPIGQVVLLLILGLYAAGFVWLRRLATFEMPERFLHARDRLPDAEGAGRR</sequence>
<evidence type="ECO:0000256" key="5">
    <source>
        <dbReference type="ARBA" id="ARBA00023136"/>
    </source>
</evidence>
<dbReference type="PANTHER" id="PTHR35007:SF3">
    <property type="entry name" value="POSSIBLE CONSERVED ALANINE RICH MEMBRANE PROTEIN"/>
    <property type="match status" value="1"/>
</dbReference>
<gene>
    <name evidence="8" type="ORF">HDA44_003333</name>
</gene>
<dbReference type="InterPro" id="IPR018076">
    <property type="entry name" value="T2SS_GspF_dom"/>
</dbReference>
<evidence type="ECO:0000313" key="9">
    <source>
        <dbReference type="Proteomes" id="UP000558997"/>
    </source>
</evidence>
<feature type="transmembrane region" description="Helical" evidence="6">
    <location>
        <begin position="6"/>
        <end position="32"/>
    </location>
</feature>
<dbReference type="Proteomes" id="UP000558997">
    <property type="component" value="Unassembled WGS sequence"/>
</dbReference>
<name>A0A841DN75_9ACTN</name>
<dbReference type="AlphaFoldDB" id="A0A841DN75"/>
<evidence type="ECO:0000256" key="3">
    <source>
        <dbReference type="ARBA" id="ARBA00022692"/>
    </source>
</evidence>
<dbReference type="Gene3D" id="1.20.81.30">
    <property type="entry name" value="Type II secretion system (T2SS), domain F"/>
    <property type="match status" value="1"/>
</dbReference>
<feature type="transmembrane region" description="Helical" evidence="6">
    <location>
        <begin position="53"/>
        <end position="70"/>
    </location>
</feature>
<feature type="transmembrane region" description="Helical" evidence="6">
    <location>
        <begin position="222"/>
        <end position="239"/>
    </location>
</feature>
<dbReference type="GO" id="GO:0005886">
    <property type="term" value="C:plasma membrane"/>
    <property type="evidence" value="ECO:0007669"/>
    <property type="project" value="UniProtKB-SubCell"/>
</dbReference>
<dbReference type="EMBL" id="JACHNF010000001">
    <property type="protein sequence ID" value="MBB5979992.1"/>
    <property type="molecule type" value="Genomic_DNA"/>
</dbReference>
<evidence type="ECO:0000259" key="7">
    <source>
        <dbReference type="Pfam" id="PF00482"/>
    </source>
</evidence>
<reference evidence="8 9" key="1">
    <citation type="submission" date="2020-08" db="EMBL/GenBank/DDBJ databases">
        <title>Sequencing the genomes of 1000 actinobacteria strains.</title>
        <authorList>
            <person name="Klenk H.-P."/>
        </authorList>
    </citation>
    <scope>NUCLEOTIDE SEQUENCE [LARGE SCALE GENOMIC DNA]</scope>
    <source>
        <strain evidence="8 9">DSM 17294</strain>
    </source>
</reference>
<evidence type="ECO:0000256" key="1">
    <source>
        <dbReference type="ARBA" id="ARBA00004651"/>
    </source>
</evidence>
<keyword evidence="9" id="KW-1185">Reference proteome</keyword>
<feature type="domain" description="Type II secretion system protein GspF" evidence="7">
    <location>
        <begin position="111"/>
        <end position="234"/>
    </location>
</feature>
<dbReference type="PANTHER" id="PTHR35007">
    <property type="entry name" value="INTEGRAL MEMBRANE PROTEIN-RELATED"/>
    <property type="match status" value="1"/>
</dbReference>
<evidence type="ECO:0000256" key="6">
    <source>
        <dbReference type="SAM" id="Phobius"/>
    </source>
</evidence>
<keyword evidence="2" id="KW-1003">Cell membrane</keyword>
<dbReference type="RefSeq" id="WP_184835379.1">
    <property type="nucleotide sequence ID" value="NZ_BAAAVN010000037.1"/>
</dbReference>